<accession>A0A829BS48</accession>
<evidence type="ECO:0000313" key="1">
    <source>
        <dbReference type="EMBL" id="EMC24635.1"/>
    </source>
</evidence>
<gene>
    <name evidence="1" type="ORF">SMU82_03941</name>
</gene>
<sequence length="279" mass="33460">MVTKKQHYYPRTLLKHFANEDSKLYTYIVKSDSYVYLNYENVCYKKYTYETSDKVDNILENELSKYEGDFSRVVDYILKNMFSKDFNISNDYVDIIWKYFFLQDIRTDSGRMRFVQNLEKPNKSERRYPVESGEIEQNKNNIEKFNRIFKQPDSLSKLLKSFSKPPTFKFHISISIEDYFITSDNPVVSTYGKNKESGFQLIMPISLFVCLTFQMGDLNCSENLIVKMTDEKIKYINEAQINTANYFIISLEPFSKKQKSYIKNRYKNRFWTKKSRHFQ</sequence>
<dbReference type="InterPro" id="IPR025332">
    <property type="entry name" value="DUF4238"/>
</dbReference>
<comment type="caution">
    <text evidence="1">The sequence shown here is derived from an EMBL/GenBank/DDBJ whole genome shotgun (WGS) entry which is preliminary data.</text>
</comment>
<name>A0A829BS48_STRMG</name>
<dbReference type="EMBL" id="AHSR01000016">
    <property type="protein sequence ID" value="EMC24635.1"/>
    <property type="molecule type" value="Genomic_DNA"/>
</dbReference>
<dbReference type="Proteomes" id="UP000011676">
    <property type="component" value="Unassembled WGS sequence"/>
</dbReference>
<proteinExistence type="predicted"/>
<dbReference type="Pfam" id="PF14022">
    <property type="entry name" value="DUF4238"/>
    <property type="match status" value="1"/>
</dbReference>
<protein>
    <recommendedName>
        <fullName evidence="3">DUF4238 domain-containing protein</fullName>
    </recommendedName>
</protein>
<dbReference type="AlphaFoldDB" id="A0A829BS48"/>
<organism evidence="1 2">
    <name type="scientific">Streptococcus mutans SM6</name>
    <dbReference type="NCBI Taxonomy" id="857119"/>
    <lineage>
        <taxon>Bacteria</taxon>
        <taxon>Bacillati</taxon>
        <taxon>Bacillota</taxon>
        <taxon>Bacilli</taxon>
        <taxon>Lactobacillales</taxon>
        <taxon>Streptococcaceae</taxon>
        <taxon>Streptococcus</taxon>
    </lineage>
</organism>
<dbReference type="RefSeq" id="WP_002296229.1">
    <property type="nucleotide sequence ID" value="NZ_AHSR01000016.1"/>
</dbReference>
<reference evidence="1 2" key="1">
    <citation type="journal article" date="2013" name="Mol. Biol. Evol.">
        <title>Evolutionary and population genomics of the cavity causing bacteria Streptococcus mutans.</title>
        <authorList>
            <person name="Cornejo O.E."/>
            <person name="Lefebure T."/>
            <person name="Pavinski Bitar P.D."/>
            <person name="Lang P."/>
            <person name="Richards V.P."/>
            <person name="Eilertson K."/>
            <person name="Do T."/>
            <person name="Beighton D."/>
            <person name="Zeng L."/>
            <person name="Ahn S.J."/>
            <person name="Burne R.A."/>
            <person name="Siepel A."/>
            <person name="Bustamante C.D."/>
            <person name="Stanhope M.J."/>
        </authorList>
    </citation>
    <scope>NUCLEOTIDE SEQUENCE [LARGE SCALE GENOMIC DNA]</scope>
    <source>
        <strain evidence="1 2">SM6</strain>
    </source>
</reference>
<evidence type="ECO:0000313" key="2">
    <source>
        <dbReference type="Proteomes" id="UP000011676"/>
    </source>
</evidence>
<evidence type="ECO:0008006" key="3">
    <source>
        <dbReference type="Google" id="ProtNLM"/>
    </source>
</evidence>